<feature type="region of interest" description="Disordered" evidence="1">
    <location>
        <begin position="51"/>
        <end position="86"/>
    </location>
</feature>
<accession>A0A4R2JIZ5</accession>
<evidence type="ECO:0000313" key="3">
    <source>
        <dbReference type="EMBL" id="TCO58432.1"/>
    </source>
</evidence>
<feature type="region of interest" description="Disordered" evidence="1">
    <location>
        <begin position="1"/>
        <end position="25"/>
    </location>
</feature>
<evidence type="ECO:0000256" key="1">
    <source>
        <dbReference type="SAM" id="MobiDB-lite"/>
    </source>
</evidence>
<feature type="compositionally biased region" description="Basic and acidic residues" evidence="1">
    <location>
        <begin position="51"/>
        <end position="62"/>
    </location>
</feature>
<protein>
    <recommendedName>
        <fullName evidence="5">Membrane-bound lytic murein transglycosylase B</fullName>
    </recommendedName>
</protein>
<dbReference type="Gene3D" id="1.10.530.10">
    <property type="match status" value="1"/>
</dbReference>
<dbReference type="AlphaFoldDB" id="A0A4R2JIZ5"/>
<feature type="transmembrane region" description="Helical" evidence="2">
    <location>
        <begin position="31"/>
        <end position="48"/>
    </location>
</feature>
<evidence type="ECO:0000256" key="2">
    <source>
        <dbReference type="SAM" id="Phobius"/>
    </source>
</evidence>
<sequence>MRSLAVMSSSPPVAPPLTNPSPPRRRGLPKLLVIGLLLGVVAAVVLVLRDTGDKPPTRRKPADFPVPELTSQPREAAPFQAKPVDPNTVGDLARKMNIPQRALQAYATAEIKLRQKSPKCGISWTMLAGIGRKESMHGRYGGATIGDDGKLSQPIIGVPLDGSPGVRAIKDTDKGELDGDPTWDRAVGPMQFLPATWRKWAARASEDGAPPDPQNIDDAALSAGRYLCAVGGDVTTAAGWWTAVLTYNSSVRYGQEVFNGQDAYARAS</sequence>
<evidence type="ECO:0008006" key="5">
    <source>
        <dbReference type="Google" id="ProtNLM"/>
    </source>
</evidence>
<dbReference type="InterPro" id="IPR043426">
    <property type="entry name" value="MltB-like"/>
</dbReference>
<dbReference type="Proteomes" id="UP000295680">
    <property type="component" value="Unassembled WGS sequence"/>
</dbReference>
<keyword evidence="2" id="KW-0812">Transmembrane</keyword>
<gene>
    <name evidence="3" type="ORF">EV192_105501</name>
</gene>
<proteinExistence type="predicted"/>
<dbReference type="GO" id="GO:0008933">
    <property type="term" value="F:peptidoglycan lytic transglycosylase activity"/>
    <property type="evidence" value="ECO:0007669"/>
    <property type="project" value="TreeGrafter"/>
</dbReference>
<evidence type="ECO:0000313" key="4">
    <source>
        <dbReference type="Proteomes" id="UP000295680"/>
    </source>
</evidence>
<dbReference type="GO" id="GO:0009253">
    <property type="term" value="P:peptidoglycan catabolic process"/>
    <property type="evidence" value="ECO:0007669"/>
    <property type="project" value="TreeGrafter"/>
</dbReference>
<comment type="caution">
    <text evidence="3">The sequence shown here is derived from an EMBL/GenBank/DDBJ whole genome shotgun (WGS) entry which is preliminary data.</text>
</comment>
<keyword evidence="4" id="KW-1185">Reference proteome</keyword>
<keyword evidence="2" id="KW-0472">Membrane</keyword>
<dbReference type="SUPFAM" id="SSF53955">
    <property type="entry name" value="Lysozyme-like"/>
    <property type="match status" value="1"/>
</dbReference>
<feature type="compositionally biased region" description="Low complexity" evidence="1">
    <location>
        <begin position="1"/>
        <end position="11"/>
    </location>
</feature>
<dbReference type="PANTHER" id="PTHR30163">
    <property type="entry name" value="MEMBRANE-BOUND LYTIC MUREIN TRANSGLYCOSYLASE B"/>
    <property type="match status" value="1"/>
</dbReference>
<dbReference type="PANTHER" id="PTHR30163:SF8">
    <property type="entry name" value="LYTIC MUREIN TRANSGLYCOSYLASE"/>
    <property type="match status" value="1"/>
</dbReference>
<keyword evidence="2" id="KW-1133">Transmembrane helix</keyword>
<organism evidence="3 4">
    <name type="scientific">Actinocrispum wychmicini</name>
    <dbReference type="NCBI Taxonomy" id="1213861"/>
    <lineage>
        <taxon>Bacteria</taxon>
        <taxon>Bacillati</taxon>
        <taxon>Actinomycetota</taxon>
        <taxon>Actinomycetes</taxon>
        <taxon>Pseudonocardiales</taxon>
        <taxon>Pseudonocardiaceae</taxon>
        <taxon>Actinocrispum</taxon>
    </lineage>
</organism>
<dbReference type="EMBL" id="SLWS01000005">
    <property type="protein sequence ID" value="TCO58432.1"/>
    <property type="molecule type" value="Genomic_DNA"/>
</dbReference>
<feature type="compositionally biased region" description="Pro residues" evidence="1">
    <location>
        <begin position="12"/>
        <end position="22"/>
    </location>
</feature>
<reference evidence="3 4" key="1">
    <citation type="submission" date="2019-03" db="EMBL/GenBank/DDBJ databases">
        <title>Genomic Encyclopedia of Type Strains, Phase IV (KMG-IV): sequencing the most valuable type-strain genomes for metagenomic binning, comparative biology and taxonomic classification.</title>
        <authorList>
            <person name="Goeker M."/>
        </authorList>
    </citation>
    <scope>NUCLEOTIDE SEQUENCE [LARGE SCALE GENOMIC DNA]</scope>
    <source>
        <strain evidence="3 4">DSM 45934</strain>
    </source>
</reference>
<name>A0A4R2JIZ5_9PSEU</name>
<dbReference type="InterPro" id="IPR023346">
    <property type="entry name" value="Lysozyme-like_dom_sf"/>
</dbReference>